<dbReference type="Proteomes" id="UP000610846">
    <property type="component" value="Unassembled WGS sequence"/>
</dbReference>
<comment type="similarity">
    <text evidence="1">Belongs to the N-acylglucosamine 2-epimerase family.</text>
</comment>
<evidence type="ECO:0000256" key="1">
    <source>
        <dbReference type="ARBA" id="ARBA00008558"/>
    </source>
</evidence>
<evidence type="ECO:0000313" key="3">
    <source>
        <dbReference type="EMBL" id="MBD8078695.1"/>
    </source>
</evidence>
<dbReference type="InterPro" id="IPR012341">
    <property type="entry name" value="6hp_glycosidase-like_sf"/>
</dbReference>
<evidence type="ECO:0000256" key="2">
    <source>
        <dbReference type="ARBA" id="ARBA00023235"/>
    </source>
</evidence>
<dbReference type="Gene3D" id="1.50.10.10">
    <property type="match status" value="1"/>
</dbReference>
<proteinExistence type="inferred from homology"/>
<reference evidence="3" key="1">
    <citation type="journal article" date="2018" name="Curr. Microbiol.">
        <title>Cellulosimicrobium arenosum sp. nov., Isolated from Marine Sediment Sand.</title>
        <authorList>
            <person name="Oh M."/>
            <person name="Kim J.H."/>
            <person name="Yoon J.H."/>
            <person name="Schumann P."/>
            <person name="Kim W."/>
        </authorList>
    </citation>
    <scope>NUCLEOTIDE SEQUENCE</scope>
    <source>
        <strain evidence="3">KCTC 49039</strain>
    </source>
</reference>
<gene>
    <name evidence="3" type="ORF">IF651_06445</name>
</gene>
<protein>
    <submittedName>
        <fullName evidence="3">AGE family epimerase/isomerase</fullName>
    </submittedName>
</protein>
<organism evidence="3 4">
    <name type="scientific">Cellulosimicrobium arenosum</name>
    <dbReference type="NCBI Taxonomy" id="2708133"/>
    <lineage>
        <taxon>Bacteria</taxon>
        <taxon>Bacillati</taxon>
        <taxon>Actinomycetota</taxon>
        <taxon>Actinomycetes</taxon>
        <taxon>Micrococcales</taxon>
        <taxon>Promicromonosporaceae</taxon>
        <taxon>Cellulosimicrobium</taxon>
    </lineage>
</organism>
<dbReference type="AlphaFoldDB" id="A0A927G8M4"/>
<dbReference type="EMBL" id="JACYHB010000004">
    <property type="protein sequence ID" value="MBD8078695.1"/>
    <property type="molecule type" value="Genomic_DNA"/>
</dbReference>
<keyword evidence="4" id="KW-1185">Reference proteome</keyword>
<dbReference type="RefSeq" id="WP_191828286.1">
    <property type="nucleotide sequence ID" value="NZ_JACYHB010000004.1"/>
</dbReference>
<dbReference type="GO" id="GO:0005975">
    <property type="term" value="P:carbohydrate metabolic process"/>
    <property type="evidence" value="ECO:0007669"/>
    <property type="project" value="InterPro"/>
</dbReference>
<dbReference type="InterPro" id="IPR010819">
    <property type="entry name" value="AGE/CE"/>
</dbReference>
<name>A0A927G8M4_9MICO</name>
<sequence length="424" mass="45485">MTSEHPTPATDVGTDLDAWRRAQLADLLHFGGASLRADGAAQWLDDAGQPDRGQPVHTWITSRMAHVYAFASLLGAPGAGELADRALHGLRAVLVDATYGGWVASRGPAARPGDVDRSEEGPVDGTKSAYAHAFVVLAAASGTIAGRDGARELLDAALAVLDERFWEPGENLHVDEWSRDWSALDEYRGVNANMHSVEALLAAHDATGDARWLDRAASIADRVIGWAATNDWRIPEHFDTSWNPLPEFNADRPRDPFKPYGSTPGHGLEWARLLLQVDVAAGTPGARTDAAVALFDRAVADGWDGEHGGGFVYTVDWSGAPVEPRRYHWVAAEAAAAADVLGRVTGEERYAELAAGWWAWIDANLVDHERGSWHHELDTANRPDGVTWVGKPDVYHAAQAVILPDLPLTGSLAASAKAAGRILG</sequence>
<dbReference type="Pfam" id="PF07221">
    <property type="entry name" value="GlcNAc_2-epim"/>
    <property type="match status" value="1"/>
</dbReference>
<evidence type="ECO:0000313" key="4">
    <source>
        <dbReference type="Proteomes" id="UP000610846"/>
    </source>
</evidence>
<dbReference type="SUPFAM" id="SSF48208">
    <property type="entry name" value="Six-hairpin glycosidases"/>
    <property type="match status" value="1"/>
</dbReference>
<comment type="caution">
    <text evidence="3">The sequence shown here is derived from an EMBL/GenBank/DDBJ whole genome shotgun (WGS) entry which is preliminary data.</text>
</comment>
<accession>A0A927G8M4</accession>
<dbReference type="GO" id="GO:0016853">
    <property type="term" value="F:isomerase activity"/>
    <property type="evidence" value="ECO:0007669"/>
    <property type="project" value="UniProtKB-KW"/>
</dbReference>
<reference evidence="3" key="2">
    <citation type="submission" date="2020-09" db="EMBL/GenBank/DDBJ databases">
        <authorList>
            <person name="Yu Y."/>
        </authorList>
    </citation>
    <scope>NUCLEOTIDE SEQUENCE</scope>
    <source>
        <strain evidence="3">KCTC 49039</strain>
    </source>
</reference>
<dbReference type="InterPro" id="IPR008928">
    <property type="entry name" value="6-hairpin_glycosidase_sf"/>
</dbReference>
<dbReference type="PANTHER" id="PTHR15108">
    <property type="entry name" value="N-ACYLGLUCOSAMINE-2-EPIMERASE"/>
    <property type="match status" value="1"/>
</dbReference>
<keyword evidence="2" id="KW-0413">Isomerase</keyword>